<reference evidence="3 4" key="1">
    <citation type="submission" date="2019-10" db="EMBL/GenBank/DDBJ databases">
        <title>Glycomyces albidus sp. nov., a novel actinomycete isolated from rhizosphere soil of wheat (Triticum aestivum L.).</title>
        <authorList>
            <person name="Qian L."/>
        </authorList>
    </citation>
    <scope>NUCLEOTIDE SEQUENCE [LARGE SCALE GENOMIC DNA]</scope>
    <source>
        <strain evidence="3 4">NEAU-7082</strain>
    </source>
</reference>
<evidence type="ECO:0000259" key="1">
    <source>
        <dbReference type="Pfam" id="PF03008"/>
    </source>
</evidence>
<organism evidence="3 4">
    <name type="scientific">Glycomyces albidus</name>
    <dbReference type="NCBI Taxonomy" id="2656774"/>
    <lineage>
        <taxon>Bacteria</taxon>
        <taxon>Bacillati</taxon>
        <taxon>Actinomycetota</taxon>
        <taxon>Actinomycetes</taxon>
        <taxon>Glycomycetales</taxon>
        <taxon>Glycomycetaceae</taxon>
        <taxon>Glycomyces</taxon>
    </lineage>
</organism>
<dbReference type="AlphaFoldDB" id="A0A6L5G468"/>
<dbReference type="RefSeq" id="WP_153023608.1">
    <property type="nucleotide sequence ID" value="NZ_WIAO01000002.1"/>
</dbReference>
<proteinExistence type="predicted"/>
<dbReference type="PANTHER" id="PTHR34704">
    <property type="entry name" value="ATPASE"/>
    <property type="match status" value="1"/>
</dbReference>
<dbReference type="InterPro" id="IPR004256">
    <property type="entry name" value="DUF234"/>
</dbReference>
<dbReference type="EMBL" id="WIAO01000002">
    <property type="protein sequence ID" value="MQM24427.1"/>
    <property type="molecule type" value="Genomic_DNA"/>
</dbReference>
<dbReference type="SUPFAM" id="SSF46785">
    <property type="entry name" value="Winged helix' DNA-binding domain"/>
    <property type="match status" value="1"/>
</dbReference>
<name>A0A6L5G468_9ACTN</name>
<keyword evidence="4" id="KW-1185">Reference proteome</keyword>
<dbReference type="Pfam" id="PF03008">
    <property type="entry name" value="DUF234"/>
    <property type="match status" value="1"/>
</dbReference>
<feature type="domain" description="Orc1-like AAA ATPase" evidence="2">
    <location>
        <begin position="3"/>
        <end position="120"/>
    </location>
</feature>
<dbReference type="Gene3D" id="3.40.50.300">
    <property type="entry name" value="P-loop containing nucleotide triphosphate hydrolases"/>
    <property type="match status" value="1"/>
</dbReference>
<comment type="caution">
    <text evidence="3">The sequence shown here is derived from an EMBL/GenBank/DDBJ whole genome shotgun (WGS) entry which is preliminary data.</text>
</comment>
<dbReference type="SUPFAM" id="SSF52540">
    <property type="entry name" value="P-loop containing nucleoside triphosphate hydrolases"/>
    <property type="match status" value="1"/>
</dbReference>
<gene>
    <name evidence="3" type="ORF">GFD30_02345</name>
</gene>
<sequence length="471" mass="51615">MDFYGRRRELATLARWYAAAARGGGQPGQCLIIRGRRRVGKSRLIEEFVRGLDAPSVFFTASDLSAVQALENFTQAVLASDLPEAESFSTAPGSWDNALRMLAQLLPADRPSVVVLDELPYLAKHVEGFEGSLQTVWDRTMSRKPVLLLLVGSDLSIMEALNTYERPFYQRGNPVLIEPLTVADVQEMTGLPPAQAIDARLVTGGMPRLCLQWRRGANLEAFLEQSLADPADPFVTAGELAIAGEFPPETYAPQVLSAIASGERTFTSILADLDVSRMTLSRSLNRLAEKGAIAAEVPLSVKPSKETRYRITDSYLRFWLHLLQPVLGMVQRGRGDRAVRRILTGWPAWRGRAVEPLVRESLARTAPDAAWANPDWSAEVGGYWTRTNSVEIDLVGADRAPIAKRIGFLGSVKWHESAPLARKDFTALAAAAGRVPGATEETPLIGVSRARSEPGPWSAVYSAEDLVDAWR</sequence>
<dbReference type="InterPro" id="IPR027417">
    <property type="entry name" value="P-loop_NTPase"/>
</dbReference>
<dbReference type="InterPro" id="IPR036390">
    <property type="entry name" value="WH_DNA-bd_sf"/>
</dbReference>
<evidence type="ECO:0000313" key="4">
    <source>
        <dbReference type="Proteomes" id="UP000477750"/>
    </source>
</evidence>
<dbReference type="InterPro" id="IPR041664">
    <property type="entry name" value="AAA_16"/>
</dbReference>
<accession>A0A6L5G468</accession>
<dbReference type="PANTHER" id="PTHR34704:SF1">
    <property type="entry name" value="ATPASE"/>
    <property type="match status" value="1"/>
</dbReference>
<dbReference type="Proteomes" id="UP000477750">
    <property type="component" value="Unassembled WGS sequence"/>
</dbReference>
<evidence type="ECO:0000313" key="3">
    <source>
        <dbReference type="EMBL" id="MQM24427.1"/>
    </source>
</evidence>
<evidence type="ECO:0000259" key="2">
    <source>
        <dbReference type="Pfam" id="PF13191"/>
    </source>
</evidence>
<protein>
    <submittedName>
        <fullName evidence="3">AAA family ATPase</fullName>
    </submittedName>
</protein>
<feature type="domain" description="DUF234" evidence="1">
    <location>
        <begin position="319"/>
        <end position="416"/>
    </location>
</feature>
<dbReference type="Pfam" id="PF13191">
    <property type="entry name" value="AAA_16"/>
    <property type="match status" value="1"/>
</dbReference>
<dbReference type="Gene3D" id="1.10.10.10">
    <property type="entry name" value="Winged helix-like DNA-binding domain superfamily/Winged helix DNA-binding domain"/>
    <property type="match status" value="1"/>
</dbReference>
<dbReference type="InterPro" id="IPR036388">
    <property type="entry name" value="WH-like_DNA-bd_sf"/>
</dbReference>